<protein>
    <recommendedName>
        <fullName evidence="3">Restriction endonuclease</fullName>
    </recommendedName>
</protein>
<dbReference type="AlphaFoldDB" id="A0A6M1U6E2"/>
<dbReference type="EMBL" id="JAALFE010000005">
    <property type="protein sequence ID" value="NGQ90543.1"/>
    <property type="molecule type" value="Genomic_DNA"/>
</dbReference>
<dbReference type="Proteomes" id="UP000474758">
    <property type="component" value="Unassembled WGS sequence"/>
</dbReference>
<organism evidence="1 2">
    <name type="scientific">Paragemmobacter kunshanensis</name>
    <dbReference type="NCBI Taxonomy" id="2583234"/>
    <lineage>
        <taxon>Bacteria</taxon>
        <taxon>Pseudomonadati</taxon>
        <taxon>Pseudomonadota</taxon>
        <taxon>Alphaproteobacteria</taxon>
        <taxon>Rhodobacterales</taxon>
        <taxon>Paracoccaceae</taxon>
        <taxon>Paragemmobacter</taxon>
    </lineage>
</organism>
<evidence type="ECO:0000313" key="1">
    <source>
        <dbReference type="EMBL" id="NGQ90543.1"/>
    </source>
</evidence>
<evidence type="ECO:0008006" key="3">
    <source>
        <dbReference type="Google" id="ProtNLM"/>
    </source>
</evidence>
<accession>A0A6M1U6E2</accession>
<gene>
    <name evidence="1" type="ORF">G5V65_06505</name>
</gene>
<reference evidence="1 2" key="1">
    <citation type="submission" date="2020-02" db="EMBL/GenBank/DDBJ databases">
        <title>Rhodobacter translucens sp. nov., a novel bacterium isolated from activated sludge.</title>
        <authorList>
            <person name="Liu J."/>
        </authorList>
    </citation>
    <scope>NUCLEOTIDE SEQUENCE [LARGE SCALE GENOMIC DNA]</scope>
    <source>
        <strain evidence="1 2">HX-7-19</strain>
    </source>
</reference>
<name>A0A6M1U6E2_9RHOB</name>
<sequence length="251" mass="27411">MPEFLPDVPAEAVIAALSRAPGGELASGKFDSPESSAALVANAFGRFLEAADLLPPLPGVPMGRPLQVEIEAEMRFPWRGGRHPWMDAAITTATTLVGVESKRYEPFRPGKATQFSEAYESRDWGESMARHDGMRRALISGERRFRHLDAVQLVKHAYGLRNQASRRGLGAVLVYLHAAPAQWANGKPVDPVQVRAHEAEIAAYAEAVRGDAVVLVPLRWADLLRQWAADPELLAHATALEARFLPGTLAR</sequence>
<evidence type="ECO:0000313" key="2">
    <source>
        <dbReference type="Proteomes" id="UP000474758"/>
    </source>
</evidence>
<dbReference type="RefSeq" id="WP_165048147.1">
    <property type="nucleotide sequence ID" value="NZ_JAALFE010000005.1"/>
</dbReference>
<proteinExistence type="predicted"/>
<keyword evidence="2" id="KW-1185">Reference proteome</keyword>
<comment type="caution">
    <text evidence="1">The sequence shown here is derived from an EMBL/GenBank/DDBJ whole genome shotgun (WGS) entry which is preliminary data.</text>
</comment>